<sequence>MSIMLSACSKKNDGGASPSGNYYFRATLNGTQKEFRSMKFQGGGNDNRWEHIVVGAYETPSTGAGPLSPSLDFEIWRLGGEIGTGSFSTATEKEMISRYAIQTDNGTLLYNTSKTNLTVNIEVISKEAGIRGTFAGTLANSAGETIEVKNGQFNLPYDELVIK</sequence>
<evidence type="ECO:0000313" key="1">
    <source>
        <dbReference type="EMBL" id="RFZ90979.1"/>
    </source>
</evidence>
<protein>
    <submittedName>
        <fullName evidence="1">Uncharacterized protein</fullName>
    </submittedName>
</protein>
<keyword evidence="2" id="KW-1185">Reference proteome</keyword>
<comment type="caution">
    <text evidence="1">The sequence shown here is derived from an EMBL/GenBank/DDBJ whole genome shotgun (WGS) entry which is preliminary data.</text>
</comment>
<proteinExistence type="predicted"/>
<gene>
    <name evidence="1" type="ORF">D0C36_18715</name>
</gene>
<evidence type="ECO:0000313" key="2">
    <source>
        <dbReference type="Proteomes" id="UP000264217"/>
    </source>
</evidence>
<dbReference type="Proteomes" id="UP000264217">
    <property type="component" value="Unassembled WGS sequence"/>
</dbReference>
<reference evidence="1 2" key="1">
    <citation type="submission" date="2018-08" db="EMBL/GenBank/DDBJ databases">
        <title>Mucilaginibacter sp. MYSH2.</title>
        <authorList>
            <person name="Seo T."/>
        </authorList>
    </citation>
    <scope>NUCLEOTIDE SEQUENCE [LARGE SCALE GENOMIC DNA]</scope>
    <source>
        <strain evidence="1 2">MYSH2</strain>
    </source>
</reference>
<dbReference type="AlphaFoldDB" id="A0A372NPW8"/>
<accession>A0A372NPW8</accession>
<organism evidence="1 2">
    <name type="scientific">Mucilaginibacter conchicola</name>
    <dbReference type="NCBI Taxonomy" id="2303333"/>
    <lineage>
        <taxon>Bacteria</taxon>
        <taxon>Pseudomonadati</taxon>
        <taxon>Bacteroidota</taxon>
        <taxon>Sphingobacteriia</taxon>
        <taxon>Sphingobacteriales</taxon>
        <taxon>Sphingobacteriaceae</taxon>
        <taxon>Mucilaginibacter</taxon>
    </lineage>
</organism>
<name>A0A372NPW8_9SPHI</name>
<dbReference type="EMBL" id="QWDC01000003">
    <property type="protein sequence ID" value="RFZ90979.1"/>
    <property type="molecule type" value="Genomic_DNA"/>
</dbReference>